<evidence type="ECO:0000313" key="2">
    <source>
        <dbReference type="Proteomes" id="UP001235840"/>
    </source>
</evidence>
<dbReference type="InterPro" id="IPR047705">
    <property type="entry name" value="AimR-like"/>
</dbReference>
<dbReference type="Pfam" id="PF22871">
    <property type="entry name" value="AimR"/>
    <property type="match status" value="1"/>
</dbReference>
<comment type="caution">
    <text evidence="1">The sequence shown here is derived from an EMBL/GenBank/DDBJ whole genome shotgun (WGS) entry which is preliminary data.</text>
</comment>
<dbReference type="InterPro" id="IPR010982">
    <property type="entry name" value="Lambda_DNA-bd_dom_sf"/>
</dbReference>
<name>A0ABT9VU52_9BACI</name>
<evidence type="ECO:0000313" key="1">
    <source>
        <dbReference type="EMBL" id="MDQ0164504.1"/>
    </source>
</evidence>
<proteinExistence type="predicted"/>
<keyword evidence="2" id="KW-1185">Reference proteome</keyword>
<dbReference type="RefSeq" id="WP_307390179.1">
    <property type="nucleotide sequence ID" value="NZ_BAAADK010000021.1"/>
</dbReference>
<accession>A0ABT9VU52</accession>
<dbReference type="Proteomes" id="UP001235840">
    <property type="component" value="Unassembled WGS sequence"/>
</dbReference>
<organism evidence="1 2">
    <name type="scientific">Caldalkalibacillus horti</name>
    <dbReference type="NCBI Taxonomy" id="77523"/>
    <lineage>
        <taxon>Bacteria</taxon>
        <taxon>Bacillati</taxon>
        <taxon>Bacillota</taxon>
        <taxon>Bacilli</taxon>
        <taxon>Bacillales</taxon>
        <taxon>Bacillaceae</taxon>
        <taxon>Caldalkalibacillus</taxon>
    </lineage>
</organism>
<sequence length="400" mass="47584">MLREKIMRTLDNHNTLDQRKLSHIANVTESTISRYLHGHEEMRFESVLRIIKYLYPKEELSIMSEYVMTQRSRNARLSLEYCAIHKLWREFDFLIDLLSSSSTNPTDREWAEIYSLLRLRILDDSYTQEELLLKVEEFKPKDVELKVLKAILKALIYYDMKEVNSILLHNKNTFSLIEDIKSDFLRSSFSVRLGIILSVVHLYSNKLEQSRQASYSILGQDYIHHMKIPALNQLGESYLFTDYQQSLNYFSRALNAAISLDHSQYIRTIKLNISFLHSYYCIESDFEIQIDDQTSLMNYIFYLIQKGDHSLAQEQLDQINIDVLTEWNKGFYFYYRGLLSDNIKLFYQSAEAFDTIEHYFYLQLPLIELQRLGENEEALKIISKKRGSTYEENFNYRIHK</sequence>
<dbReference type="InterPro" id="IPR001387">
    <property type="entry name" value="Cro/C1-type_HTH"/>
</dbReference>
<dbReference type="NCBIfam" id="NF038310">
    <property type="entry name" value="lysogeny_AimR"/>
    <property type="match status" value="1"/>
</dbReference>
<dbReference type="CDD" id="cd00093">
    <property type="entry name" value="HTH_XRE"/>
    <property type="match status" value="1"/>
</dbReference>
<protein>
    <submittedName>
        <fullName evidence="1">Transcriptional regulator with XRE-family HTH domain</fullName>
    </submittedName>
</protein>
<dbReference type="SUPFAM" id="SSF47413">
    <property type="entry name" value="lambda repressor-like DNA-binding domains"/>
    <property type="match status" value="1"/>
</dbReference>
<gene>
    <name evidence="1" type="ORF">J2S11_000403</name>
</gene>
<reference evidence="1 2" key="1">
    <citation type="submission" date="2023-07" db="EMBL/GenBank/DDBJ databases">
        <title>Genomic Encyclopedia of Type Strains, Phase IV (KMG-IV): sequencing the most valuable type-strain genomes for metagenomic binning, comparative biology and taxonomic classification.</title>
        <authorList>
            <person name="Goeker M."/>
        </authorList>
    </citation>
    <scope>NUCLEOTIDE SEQUENCE [LARGE SCALE GENOMIC DNA]</scope>
    <source>
        <strain evidence="1 2">DSM 12751</strain>
    </source>
</reference>
<dbReference type="EMBL" id="JAUSTY010000001">
    <property type="protein sequence ID" value="MDQ0164504.1"/>
    <property type="molecule type" value="Genomic_DNA"/>
</dbReference>